<evidence type="ECO:0000256" key="1">
    <source>
        <dbReference type="ARBA" id="ARBA00012346"/>
    </source>
</evidence>
<keyword evidence="2" id="KW-0456">Lyase</keyword>
<dbReference type="PANTHER" id="PTHR12935:SF0">
    <property type="entry name" value="GAMMA-GLUTAMYLCYCLOTRANSFERASE"/>
    <property type="match status" value="1"/>
</dbReference>
<feature type="compositionally biased region" description="Acidic residues" evidence="5">
    <location>
        <begin position="256"/>
        <end position="266"/>
    </location>
</feature>
<dbReference type="CDD" id="cd06661">
    <property type="entry name" value="GGCT_like"/>
    <property type="match status" value="1"/>
</dbReference>
<dbReference type="PANTHER" id="PTHR12935">
    <property type="entry name" value="GAMMA-GLUTAMYLCYCLOTRANSFERASE"/>
    <property type="match status" value="1"/>
</dbReference>
<evidence type="ECO:0000256" key="3">
    <source>
        <dbReference type="PIRSR" id="PIRSR617939-1"/>
    </source>
</evidence>
<dbReference type="Gene3D" id="3.10.490.10">
    <property type="entry name" value="Gamma-glutamyl cyclotransferase-like"/>
    <property type="match status" value="1"/>
</dbReference>
<feature type="region of interest" description="Disordered" evidence="5">
    <location>
        <begin position="234"/>
        <end position="266"/>
    </location>
</feature>
<dbReference type="InterPro" id="IPR013024">
    <property type="entry name" value="GGCT-like"/>
</dbReference>
<evidence type="ECO:0000256" key="4">
    <source>
        <dbReference type="PIRSR" id="PIRSR617939-2"/>
    </source>
</evidence>
<feature type="binding site" evidence="4">
    <location>
        <begin position="7"/>
        <end position="12"/>
    </location>
    <ligand>
        <name>substrate</name>
    </ligand>
</feature>
<accession>A0AAN7HNA7</accession>
<organism evidence="6 7">
    <name type="scientific">Corynascus novoguineensis</name>
    <dbReference type="NCBI Taxonomy" id="1126955"/>
    <lineage>
        <taxon>Eukaryota</taxon>
        <taxon>Fungi</taxon>
        <taxon>Dikarya</taxon>
        <taxon>Ascomycota</taxon>
        <taxon>Pezizomycotina</taxon>
        <taxon>Sordariomycetes</taxon>
        <taxon>Sordariomycetidae</taxon>
        <taxon>Sordariales</taxon>
        <taxon>Chaetomiaceae</taxon>
        <taxon>Corynascus</taxon>
    </lineage>
</organism>
<gene>
    <name evidence="6" type="ORF">C7999DRAFT_14936</name>
</gene>
<dbReference type="GO" id="GO:0003839">
    <property type="term" value="F:gamma-glutamylcyclotransferase activity"/>
    <property type="evidence" value="ECO:0007669"/>
    <property type="project" value="UniProtKB-EC"/>
</dbReference>
<evidence type="ECO:0000256" key="5">
    <source>
        <dbReference type="SAM" id="MobiDB-lite"/>
    </source>
</evidence>
<reference evidence="6" key="1">
    <citation type="journal article" date="2023" name="Mol. Phylogenet. Evol.">
        <title>Genome-scale phylogeny and comparative genomics of the fungal order Sordariales.</title>
        <authorList>
            <person name="Hensen N."/>
            <person name="Bonometti L."/>
            <person name="Westerberg I."/>
            <person name="Brannstrom I.O."/>
            <person name="Guillou S."/>
            <person name="Cros-Aarteil S."/>
            <person name="Calhoun S."/>
            <person name="Haridas S."/>
            <person name="Kuo A."/>
            <person name="Mondo S."/>
            <person name="Pangilinan J."/>
            <person name="Riley R."/>
            <person name="LaButti K."/>
            <person name="Andreopoulos B."/>
            <person name="Lipzen A."/>
            <person name="Chen C."/>
            <person name="Yan M."/>
            <person name="Daum C."/>
            <person name="Ng V."/>
            <person name="Clum A."/>
            <person name="Steindorff A."/>
            <person name="Ohm R.A."/>
            <person name="Martin F."/>
            <person name="Silar P."/>
            <person name="Natvig D.O."/>
            <person name="Lalanne C."/>
            <person name="Gautier V."/>
            <person name="Ament-Velasquez S.L."/>
            <person name="Kruys A."/>
            <person name="Hutchinson M.I."/>
            <person name="Powell A.J."/>
            <person name="Barry K."/>
            <person name="Miller A.N."/>
            <person name="Grigoriev I.V."/>
            <person name="Debuchy R."/>
            <person name="Gladieux P."/>
            <person name="Hiltunen Thoren M."/>
            <person name="Johannesson H."/>
        </authorList>
    </citation>
    <scope>NUCLEOTIDE SEQUENCE</scope>
    <source>
        <strain evidence="6">CBS 359.72</strain>
    </source>
</reference>
<comment type="caution">
    <text evidence="6">The sequence shown here is derived from an EMBL/GenBank/DDBJ whole genome shotgun (WGS) entry which is preliminary data.</text>
</comment>
<protein>
    <recommendedName>
        <fullName evidence="1">gamma-glutamylcyclotransferase</fullName>
        <ecNumber evidence="1">4.3.2.9</ecNumber>
    </recommendedName>
</protein>
<dbReference type="InterPro" id="IPR036568">
    <property type="entry name" value="GGCT-like_sf"/>
</dbReference>
<dbReference type="EMBL" id="MU857662">
    <property type="protein sequence ID" value="KAK4247023.1"/>
    <property type="molecule type" value="Genomic_DNA"/>
</dbReference>
<proteinExistence type="predicted"/>
<dbReference type="Proteomes" id="UP001303647">
    <property type="component" value="Unassembled WGS sequence"/>
</dbReference>
<sequence length="281" mass="31009">MTGSTLYFAFGSNLWKHQMSLRCPSSPYVGLGRLRGYEWFINARGYANIAQAATKTPNRNLNQDSKPSEPEVWGLVYALSAADEAQLDVNEGVPYAYEKRMLPVEFWTAPTMSTSPSSPSPEAETDLQAAGIKGRGRGEETLMLVYIDFRHSAGGHPPRAEYVHRMNMGIRDALAEGVPAPYVRRVLREYIPSDEEEEEEEEEGGWSERKAVALEQARGFVDGRDVVDRRRATRVPAAAAATPVGSGVVSSVEGETGMDEAEEEELPERASGVCYLKHFGF</sequence>
<reference evidence="6" key="2">
    <citation type="submission" date="2023-05" db="EMBL/GenBank/DDBJ databases">
        <authorList>
            <consortium name="Lawrence Berkeley National Laboratory"/>
            <person name="Steindorff A."/>
            <person name="Hensen N."/>
            <person name="Bonometti L."/>
            <person name="Westerberg I."/>
            <person name="Brannstrom I.O."/>
            <person name="Guillou S."/>
            <person name="Cros-Aarteil S."/>
            <person name="Calhoun S."/>
            <person name="Haridas S."/>
            <person name="Kuo A."/>
            <person name="Mondo S."/>
            <person name="Pangilinan J."/>
            <person name="Riley R."/>
            <person name="Labutti K."/>
            <person name="Andreopoulos B."/>
            <person name="Lipzen A."/>
            <person name="Chen C."/>
            <person name="Yanf M."/>
            <person name="Daum C."/>
            <person name="Ng V."/>
            <person name="Clum A."/>
            <person name="Ohm R."/>
            <person name="Martin F."/>
            <person name="Silar P."/>
            <person name="Natvig D."/>
            <person name="Lalanne C."/>
            <person name="Gautier V."/>
            <person name="Ament-Velasquez S.L."/>
            <person name="Kruys A."/>
            <person name="Hutchinson M.I."/>
            <person name="Powell A.J."/>
            <person name="Barry K."/>
            <person name="Miller A.N."/>
            <person name="Grigoriev I.V."/>
            <person name="Debuchy R."/>
            <person name="Gladieux P."/>
            <person name="Thoren M.H."/>
            <person name="Johannesson H."/>
        </authorList>
    </citation>
    <scope>NUCLEOTIDE SEQUENCE</scope>
    <source>
        <strain evidence="6">CBS 359.72</strain>
    </source>
</reference>
<name>A0AAN7HNA7_9PEZI</name>
<feature type="compositionally biased region" description="Low complexity" evidence="5">
    <location>
        <begin position="234"/>
        <end position="255"/>
    </location>
</feature>
<evidence type="ECO:0000313" key="6">
    <source>
        <dbReference type="EMBL" id="KAK4247023.1"/>
    </source>
</evidence>
<evidence type="ECO:0000313" key="7">
    <source>
        <dbReference type="Proteomes" id="UP001303647"/>
    </source>
</evidence>
<keyword evidence="7" id="KW-1185">Reference proteome</keyword>
<dbReference type="SUPFAM" id="SSF110857">
    <property type="entry name" value="Gamma-glutamyl cyclotransferase-like"/>
    <property type="match status" value="1"/>
</dbReference>
<dbReference type="AlphaFoldDB" id="A0AAN7HNA7"/>
<evidence type="ECO:0000256" key="2">
    <source>
        <dbReference type="ARBA" id="ARBA00023239"/>
    </source>
</evidence>
<dbReference type="InterPro" id="IPR017939">
    <property type="entry name" value="G-Glutamylcylcotransferase"/>
</dbReference>
<feature type="active site" description="Proton acceptor" evidence="3">
    <location>
        <position position="91"/>
    </location>
</feature>
<dbReference type="EC" id="4.3.2.9" evidence="1"/>